<gene>
    <name evidence="1" type="ORF">MAR_025673</name>
</gene>
<accession>A0ABY7ENC8</accession>
<organism evidence="1 2">
    <name type="scientific">Mya arenaria</name>
    <name type="common">Soft-shell clam</name>
    <dbReference type="NCBI Taxonomy" id="6604"/>
    <lineage>
        <taxon>Eukaryota</taxon>
        <taxon>Metazoa</taxon>
        <taxon>Spiralia</taxon>
        <taxon>Lophotrochozoa</taxon>
        <taxon>Mollusca</taxon>
        <taxon>Bivalvia</taxon>
        <taxon>Autobranchia</taxon>
        <taxon>Heteroconchia</taxon>
        <taxon>Euheterodonta</taxon>
        <taxon>Imparidentia</taxon>
        <taxon>Neoheterodontei</taxon>
        <taxon>Myida</taxon>
        <taxon>Myoidea</taxon>
        <taxon>Myidae</taxon>
        <taxon>Mya</taxon>
    </lineage>
</organism>
<proteinExistence type="predicted"/>
<evidence type="ECO:0000313" key="1">
    <source>
        <dbReference type="EMBL" id="WAR11493.1"/>
    </source>
</evidence>
<name>A0ABY7ENC8_MYAAR</name>
<keyword evidence="2" id="KW-1185">Reference proteome</keyword>
<dbReference type="EMBL" id="CP111019">
    <property type="protein sequence ID" value="WAR11493.1"/>
    <property type="molecule type" value="Genomic_DNA"/>
</dbReference>
<feature type="non-terminal residue" evidence="1">
    <location>
        <position position="208"/>
    </location>
</feature>
<dbReference type="Proteomes" id="UP001164746">
    <property type="component" value="Chromosome 8"/>
</dbReference>
<evidence type="ECO:0000313" key="2">
    <source>
        <dbReference type="Proteomes" id="UP001164746"/>
    </source>
</evidence>
<protein>
    <submittedName>
        <fullName evidence="1">Uncharacterized protein</fullName>
    </submittedName>
</protein>
<sequence>MAAFCLGMNNGIMGEDQLETVNIFEYVASFPYKKMTSQQALKGKRLLVALLWQLYKFAQLPNSAYFKIFAQKVCLFFCTTVKYGERKGSLILELSKTTPVNDTCVCHRKITTWLFLEIVDDSPYTYMRLKTLHDSGQNNWASRVKSILNHLGYGHVLIEQKVYNKNSFIAAVVQRLKDLYMQEWIALTDVESEYHFLIKCPVYSDLRK</sequence>
<reference evidence="1" key="1">
    <citation type="submission" date="2022-11" db="EMBL/GenBank/DDBJ databases">
        <title>Centuries of genome instability and evolution in soft-shell clam transmissible cancer (bioRxiv).</title>
        <authorList>
            <person name="Hart S.F.M."/>
            <person name="Yonemitsu M.A."/>
            <person name="Giersch R.M."/>
            <person name="Beal B.F."/>
            <person name="Arriagada G."/>
            <person name="Davis B.W."/>
            <person name="Ostrander E.A."/>
            <person name="Goff S.P."/>
            <person name="Metzger M.J."/>
        </authorList>
    </citation>
    <scope>NUCLEOTIDE SEQUENCE</scope>
    <source>
        <strain evidence="1">MELC-2E11</strain>
        <tissue evidence="1">Siphon/mantle</tissue>
    </source>
</reference>